<dbReference type="InterPro" id="IPR011047">
    <property type="entry name" value="Quinoprotein_ADH-like_sf"/>
</dbReference>
<feature type="repeat" description="WD" evidence="13">
    <location>
        <begin position="574"/>
        <end position="615"/>
    </location>
</feature>
<dbReference type="Proteomes" id="UP000515204">
    <property type="component" value="Unplaced"/>
</dbReference>
<dbReference type="Gene3D" id="2.130.10.10">
    <property type="entry name" value="YVTN repeat-like/Quinoprotein amine dehydrogenase"/>
    <property type="match status" value="3"/>
</dbReference>
<dbReference type="SUPFAM" id="SSF50965">
    <property type="entry name" value="Galactose oxidase, central domain"/>
    <property type="match status" value="1"/>
</dbReference>
<dbReference type="InterPro" id="IPR019775">
    <property type="entry name" value="WD40_repeat_CS"/>
</dbReference>
<dbReference type="PANTHER" id="PTHR13720">
    <property type="entry name" value="WD-40 REPEAT PROTEIN"/>
    <property type="match status" value="1"/>
</dbReference>
<dbReference type="SMART" id="SM00320">
    <property type="entry name" value="WD40"/>
    <property type="match status" value="11"/>
</dbReference>
<evidence type="ECO:0000256" key="2">
    <source>
        <dbReference type="ARBA" id="ARBA00004496"/>
    </source>
</evidence>
<keyword evidence="8" id="KW-0966">Cell projection</keyword>
<evidence type="ECO:0000256" key="13">
    <source>
        <dbReference type="PROSITE-ProRule" id="PRU00221"/>
    </source>
</evidence>
<dbReference type="AlphaFoldDB" id="A0A6P3X1J4"/>
<comment type="subunit">
    <text evidence="12">Microtubule inner protein component of sperm flagellar doublet microtubules. Interacts with BRCA2. Interacts with the CCT chaperonin complex. Interacts with HSP70. Interacts with AK8. Interacts with CFAP45. Interacts with DNAI1. Interacts with IQDC.</text>
</comment>
<gene>
    <name evidence="15" type="primary">LOC106743175</name>
</gene>
<evidence type="ECO:0000256" key="3">
    <source>
        <dbReference type="ARBA" id="ARBA00022490"/>
    </source>
</evidence>
<dbReference type="SUPFAM" id="SSF50998">
    <property type="entry name" value="Quinoprotein alcohol dehydrogenase-like"/>
    <property type="match status" value="1"/>
</dbReference>
<accession>A0A6P3X1J4</accession>
<evidence type="ECO:0000256" key="6">
    <source>
        <dbReference type="ARBA" id="ARBA00022846"/>
    </source>
</evidence>
<dbReference type="PANTHER" id="PTHR13720:SF14">
    <property type="entry name" value="CILIA- AND FLAGELLA-ASSOCIATED PROTEIN 52"/>
    <property type="match status" value="1"/>
</dbReference>
<evidence type="ECO:0000256" key="4">
    <source>
        <dbReference type="ARBA" id="ARBA00022574"/>
    </source>
</evidence>
<keyword evidence="4 13" id="KW-0853">WD repeat</keyword>
<reference evidence="15" key="1">
    <citation type="submission" date="2025-08" db="UniProtKB">
        <authorList>
            <consortium name="RefSeq"/>
        </authorList>
    </citation>
    <scope>IDENTIFICATION</scope>
</reference>
<evidence type="ECO:0000256" key="8">
    <source>
        <dbReference type="ARBA" id="ARBA00023273"/>
    </source>
</evidence>
<keyword evidence="3" id="KW-0963">Cytoplasm</keyword>
<evidence type="ECO:0000313" key="14">
    <source>
        <dbReference type="Proteomes" id="UP000515204"/>
    </source>
</evidence>
<evidence type="ECO:0000256" key="11">
    <source>
        <dbReference type="ARBA" id="ARBA00046056"/>
    </source>
</evidence>
<dbReference type="InterPro" id="IPR020472">
    <property type="entry name" value="WD40_PAC1"/>
</dbReference>
<dbReference type="PROSITE" id="PS00678">
    <property type="entry name" value="WD_REPEATS_1"/>
    <property type="match status" value="3"/>
</dbReference>
<comment type="function">
    <text evidence="11">Microtubule inner protein (MIP) part of the dynein-decorated doublet microtubules (DMTs) in cilia axoneme. Important for proper ciliary and flagellar beating. May act in cooperation with CFAP45 and axonemal dynein subunit DNAH11. May play a role in cell growth and/or survival.</text>
</comment>
<dbReference type="GeneID" id="106743175"/>
<evidence type="ECO:0000256" key="7">
    <source>
        <dbReference type="ARBA" id="ARBA00023069"/>
    </source>
</evidence>
<dbReference type="InterPro" id="IPR050630">
    <property type="entry name" value="WD_repeat_EMAP"/>
</dbReference>
<protein>
    <recommendedName>
        <fullName evidence="10">Cilia- and flagella-associated protein 52</fullName>
    </recommendedName>
</protein>
<dbReference type="RefSeq" id="XP_014472241.1">
    <property type="nucleotide sequence ID" value="XM_014616755.1"/>
</dbReference>
<dbReference type="PROSITE" id="PS50082">
    <property type="entry name" value="WD_REPEATS_2"/>
    <property type="match status" value="5"/>
</dbReference>
<proteinExistence type="inferred from homology"/>
<feature type="repeat" description="WD" evidence="13">
    <location>
        <begin position="616"/>
        <end position="647"/>
    </location>
</feature>
<evidence type="ECO:0000313" key="15">
    <source>
        <dbReference type="RefSeq" id="XP_014472241.1"/>
    </source>
</evidence>
<comment type="subcellular location">
    <subcellularLocation>
        <location evidence="1">Cell projection</location>
        <location evidence="1">Cilium</location>
        <location evidence="1">Flagellum</location>
    </subcellularLocation>
    <subcellularLocation>
        <location evidence="2">Cytoplasm</location>
    </subcellularLocation>
</comment>
<dbReference type="GO" id="GO:0005930">
    <property type="term" value="C:axoneme"/>
    <property type="evidence" value="ECO:0007669"/>
    <property type="project" value="UniProtKB-ARBA"/>
</dbReference>
<dbReference type="PROSITE" id="PS50294">
    <property type="entry name" value="WD_REPEATS_REGION"/>
    <property type="match status" value="4"/>
</dbReference>
<evidence type="ECO:0000256" key="12">
    <source>
        <dbReference type="ARBA" id="ARBA00047117"/>
    </source>
</evidence>
<evidence type="ECO:0000256" key="5">
    <source>
        <dbReference type="ARBA" id="ARBA00022737"/>
    </source>
</evidence>
<dbReference type="PRINTS" id="PR00320">
    <property type="entry name" value="GPROTEINBRPT"/>
</dbReference>
<organism evidence="14 15">
    <name type="scientific">Dinoponera quadriceps</name>
    <name type="common">South American ant</name>
    <dbReference type="NCBI Taxonomy" id="609295"/>
    <lineage>
        <taxon>Eukaryota</taxon>
        <taxon>Metazoa</taxon>
        <taxon>Ecdysozoa</taxon>
        <taxon>Arthropoda</taxon>
        <taxon>Hexapoda</taxon>
        <taxon>Insecta</taxon>
        <taxon>Pterygota</taxon>
        <taxon>Neoptera</taxon>
        <taxon>Endopterygota</taxon>
        <taxon>Hymenoptera</taxon>
        <taxon>Apocrita</taxon>
        <taxon>Aculeata</taxon>
        <taxon>Formicoidea</taxon>
        <taxon>Formicidae</taxon>
        <taxon>Ponerinae</taxon>
        <taxon>Ponerini</taxon>
        <taxon>Dinoponera</taxon>
    </lineage>
</organism>
<feature type="repeat" description="WD" evidence="13">
    <location>
        <begin position="446"/>
        <end position="480"/>
    </location>
</feature>
<dbReference type="InterPro" id="IPR015943">
    <property type="entry name" value="WD40/YVTN_repeat-like_dom_sf"/>
</dbReference>
<dbReference type="KEGG" id="dqu:106743175"/>
<dbReference type="InterPro" id="IPR001680">
    <property type="entry name" value="WD40_rpt"/>
</dbReference>
<dbReference type="CDD" id="cd00200">
    <property type="entry name" value="WD40"/>
    <property type="match status" value="1"/>
</dbReference>
<evidence type="ECO:0000256" key="10">
    <source>
        <dbReference type="ARBA" id="ARBA00029552"/>
    </source>
</evidence>
<sequence length="665" mass="73743">MEPRNLEAIGIIKFDGITKNGLRLHPDGQHILYPMGYKVVIKKIETGEQNFFSGHTNNVSALCVSPCGEYVASGQNNHLGLKTVVIVWDYKKREIRKSYEIHKGSIEDLCFTCNSDFLVSIGRDDGAVIIWDVRANSPICGSSASNETSGSAYNIARMNVHGACFITAGDKTLKIWHVNAERRQMHGTDVEMGKLKRLNNCIVVDEKDEIIYCGTSSGDIVKARTNLRYDLQCEKLACSPVMIGCYSKITRDPKKMKAGEGDLYAGGVKALLLLKDERLVVGAGDGTVELIEIISRNNQARVKPSMSKLPNTPQIFTHQAGNVCSAVTSMILHSNQFVLVGTVWCEIYQIQLSNFHTRLLITSHTACIYSIAFPHNRSDIFATGSKNDLRLWRLKTQDEILRITVLNFVCSGLQFAPNDQILFSVWNDGTIRAFASHNGKLHFIIRNAHTKAVSTIVVTNDGARLISGGCDGQVRIWDVKAKVQRLINTLKEHRGPITSLHISPNNRDLISSSTDGTCIIWDIVLYVRKHILLGNTLFTMSQFTPNGLQILTCGMDRKIAYWETLDCSLIREIEDSNIGTVNCVDISPDGRYFVTGSNDCTVKIWKYDSADITHINISHGAIITTCKFSSDGKHIVTTSADGAIMIWHYPYETSEDSVSAAKTGK</sequence>
<feature type="repeat" description="WD" evidence="13">
    <location>
        <begin position="490"/>
        <end position="523"/>
    </location>
</feature>
<comment type="similarity">
    <text evidence="9">Belongs to the CFAP52 family.</text>
</comment>
<dbReference type="InterPro" id="IPR011043">
    <property type="entry name" value="Gal_Oxase/kelch_b-propeller"/>
</dbReference>
<keyword evidence="6 15" id="KW-0282">Flagellum</keyword>
<feature type="repeat" description="WD" evidence="13">
    <location>
        <begin position="361"/>
        <end position="402"/>
    </location>
</feature>
<keyword evidence="7" id="KW-0969">Cilium</keyword>
<evidence type="ECO:0000256" key="1">
    <source>
        <dbReference type="ARBA" id="ARBA00004230"/>
    </source>
</evidence>
<keyword evidence="5" id="KW-0677">Repeat</keyword>
<evidence type="ECO:0000256" key="9">
    <source>
        <dbReference type="ARBA" id="ARBA00029456"/>
    </source>
</evidence>
<name>A0A6P3X1J4_DINQU</name>
<dbReference type="Pfam" id="PF00400">
    <property type="entry name" value="WD40"/>
    <property type="match status" value="7"/>
</dbReference>
<keyword evidence="14" id="KW-1185">Reference proteome</keyword>
<dbReference type="GO" id="GO:0031514">
    <property type="term" value="C:motile cilium"/>
    <property type="evidence" value="ECO:0007669"/>
    <property type="project" value="UniProtKB-SubCell"/>
</dbReference>
<dbReference type="OrthoDB" id="6252103at2759"/>